<reference evidence="1" key="1">
    <citation type="journal article" date="2023" name="G3 (Bethesda)">
        <title>Whole genome assembly and annotation of the endangered Caribbean coral Acropora cervicornis.</title>
        <authorList>
            <person name="Selwyn J.D."/>
            <person name="Vollmer S.V."/>
        </authorList>
    </citation>
    <scope>NUCLEOTIDE SEQUENCE</scope>
    <source>
        <strain evidence="1">K2</strain>
    </source>
</reference>
<evidence type="ECO:0000313" key="2">
    <source>
        <dbReference type="Proteomes" id="UP001249851"/>
    </source>
</evidence>
<feature type="non-terminal residue" evidence="1">
    <location>
        <position position="1"/>
    </location>
</feature>
<dbReference type="AlphaFoldDB" id="A0AAD9URF1"/>
<reference evidence="1" key="2">
    <citation type="journal article" date="2023" name="Science">
        <title>Genomic signatures of disease resistance in endangered staghorn corals.</title>
        <authorList>
            <person name="Vollmer S.V."/>
            <person name="Selwyn J.D."/>
            <person name="Despard B.A."/>
            <person name="Roesel C.L."/>
        </authorList>
    </citation>
    <scope>NUCLEOTIDE SEQUENCE</scope>
    <source>
        <strain evidence="1">K2</strain>
    </source>
</reference>
<organism evidence="1 2">
    <name type="scientific">Acropora cervicornis</name>
    <name type="common">Staghorn coral</name>
    <dbReference type="NCBI Taxonomy" id="6130"/>
    <lineage>
        <taxon>Eukaryota</taxon>
        <taxon>Metazoa</taxon>
        <taxon>Cnidaria</taxon>
        <taxon>Anthozoa</taxon>
        <taxon>Hexacorallia</taxon>
        <taxon>Scleractinia</taxon>
        <taxon>Astrocoeniina</taxon>
        <taxon>Acroporidae</taxon>
        <taxon>Acropora</taxon>
    </lineage>
</organism>
<sequence>CIKYLLNFLCCQIMTAIRTMMIIERTPITIDKVVSLSGQLHLNSAKEYKRFGE</sequence>
<comment type="caution">
    <text evidence="1">The sequence shown here is derived from an EMBL/GenBank/DDBJ whole genome shotgun (WGS) entry which is preliminary data.</text>
</comment>
<gene>
    <name evidence="1" type="ORF">P5673_033059</name>
</gene>
<protein>
    <submittedName>
        <fullName evidence="1">Uncharacterized protein</fullName>
    </submittedName>
</protein>
<dbReference type="Proteomes" id="UP001249851">
    <property type="component" value="Unassembled WGS sequence"/>
</dbReference>
<accession>A0AAD9URF1</accession>
<name>A0AAD9URF1_ACRCE</name>
<evidence type="ECO:0000313" key="1">
    <source>
        <dbReference type="EMBL" id="KAK2547156.1"/>
    </source>
</evidence>
<keyword evidence="2" id="KW-1185">Reference proteome</keyword>
<dbReference type="EMBL" id="JARQWQ010000209">
    <property type="protein sequence ID" value="KAK2547156.1"/>
    <property type="molecule type" value="Genomic_DNA"/>
</dbReference>
<proteinExistence type="predicted"/>